<dbReference type="KEGG" id="els:105006934"/>
<dbReference type="Bgee" id="ENSELUG00000007403">
    <property type="expression patterns" value="Expressed in ovary and 4 other cell types or tissues"/>
</dbReference>
<keyword evidence="9" id="KW-0896">Oogenesis</keyword>
<evidence type="ECO:0000256" key="8">
    <source>
        <dbReference type="ARBA" id="ARBA00022884"/>
    </source>
</evidence>
<keyword evidence="5" id="KW-0863">Zinc-finger</keyword>
<dbReference type="OrthoDB" id="9885288at2759"/>
<dbReference type="FunCoup" id="A0A3P8XS28">
    <property type="interactions" value="93"/>
</dbReference>
<comment type="subcellular location">
    <subcellularLocation>
        <location evidence="1">Cytoplasm</location>
        <location evidence="1">Cytoplasmic ribonucleoprotein granule</location>
    </subcellularLocation>
</comment>
<evidence type="ECO:0000259" key="13">
    <source>
        <dbReference type="SMART" id="SM01328"/>
    </source>
</evidence>
<reference evidence="14" key="3">
    <citation type="submission" date="2025-08" db="UniProtKB">
        <authorList>
            <consortium name="Ensembl"/>
        </authorList>
    </citation>
    <scope>IDENTIFICATION</scope>
</reference>
<evidence type="ECO:0000256" key="1">
    <source>
        <dbReference type="ARBA" id="ARBA00004331"/>
    </source>
</evidence>
<evidence type="ECO:0000256" key="9">
    <source>
        <dbReference type="ARBA" id="ARBA00022943"/>
    </source>
</evidence>
<dbReference type="PANTHER" id="PTHR31054">
    <property type="entry name" value="ZYGOTE ARREST PROTEIN 1-LIKE ISOFORM X1"/>
    <property type="match status" value="1"/>
</dbReference>
<sequence length="326" mass="37226">MEGFMFSPYNFNGYPGCGPMMAPVLHGNPKFHPQTWGKKGNIYVPPEALDYLDMFKRAQLKAILSQVNPNLTPRLRKANTKEFGVQVNAKVDAVVQCSLGPKTLFYQERIFTVFPKSPVKCEWSPSVVSSPDGRALPSTPVNNVRFSRPLAIYSPVFDRRFFALPVKAEHDSADCEGGCIQDGDAGDTNDTDQNTTDEKGRPQSPREDARKVLHQMPKGFNFQFLEQKYGFFHCSQCNVRWESAYVWCISGTSKVYFKQLCRKCQVGFNPYRVEAIQCKVCSQTRCCCKQKERHIDMKRPHRQDLCGRCRGKRISCDTTYSYKYIV</sequence>
<keyword evidence="8" id="KW-0694">RNA-binding</keyword>
<dbReference type="GeneTree" id="ENSGT00390000012305"/>
<evidence type="ECO:0000313" key="14">
    <source>
        <dbReference type="Ensembl" id="ENSELUP00000006539.1"/>
    </source>
</evidence>
<dbReference type="InterPro" id="IPR026775">
    <property type="entry name" value="Zar1"/>
</dbReference>
<dbReference type="AlphaFoldDB" id="A0A3P8XS28"/>
<dbReference type="GO" id="GO:0008270">
    <property type="term" value="F:zinc ion binding"/>
    <property type="evidence" value="ECO:0007669"/>
    <property type="project" value="UniProtKB-KW"/>
</dbReference>
<dbReference type="InParanoid" id="A0A3P8XS28"/>
<dbReference type="GO" id="GO:0017148">
    <property type="term" value="P:negative regulation of translation"/>
    <property type="evidence" value="ECO:0007669"/>
    <property type="project" value="UniProtKB-ARBA"/>
</dbReference>
<keyword evidence="2" id="KW-0217">Developmental protein</keyword>
<reference evidence="14" key="2">
    <citation type="submission" date="2020-02" db="EMBL/GenBank/DDBJ databases">
        <title>Esox lucius (northern pike) genome, fEsoLuc1, primary haplotype.</title>
        <authorList>
            <person name="Myers G."/>
            <person name="Karagic N."/>
            <person name="Meyer A."/>
            <person name="Pippel M."/>
            <person name="Reichard M."/>
            <person name="Winkler S."/>
            <person name="Tracey A."/>
            <person name="Sims Y."/>
            <person name="Howe K."/>
            <person name="Rhie A."/>
            <person name="Formenti G."/>
            <person name="Durbin R."/>
            <person name="Fedrigo O."/>
            <person name="Jarvis E.D."/>
        </authorList>
    </citation>
    <scope>NUCLEOTIDE SEQUENCE [LARGE SCALE GENOMIC DNA]</scope>
</reference>
<evidence type="ECO:0000256" key="3">
    <source>
        <dbReference type="ARBA" id="ARBA00022490"/>
    </source>
</evidence>
<keyword evidence="4" id="KW-0479">Metal-binding</keyword>
<protein>
    <recommendedName>
        <fullName evidence="13">3CxxC-type domain-containing protein</fullName>
    </recommendedName>
</protein>
<reference evidence="15" key="1">
    <citation type="journal article" date="2014" name="PLoS ONE">
        <title>The genome and linkage map of the northern pike (Esox lucius): conserved synteny revealed between the salmonid sister group and the Neoteleostei.</title>
        <authorList>
            <person name="Rondeau E.B."/>
            <person name="Minkley D.R."/>
            <person name="Leong J.S."/>
            <person name="Messmer A.M."/>
            <person name="Jantzen J.R."/>
            <person name="von Schalburg K.R."/>
            <person name="Lemon C."/>
            <person name="Bird N.H."/>
            <person name="Koop B.F."/>
        </authorList>
    </citation>
    <scope>NUCLEOTIDE SEQUENCE</scope>
</reference>
<dbReference type="GO" id="GO:0048477">
    <property type="term" value="P:oogenesis"/>
    <property type="evidence" value="ECO:0007669"/>
    <property type="project" value="UniProtKB-KW"/>
</dbReference>
<evidence type="ECO:0000313" key="15">
    <source>
        <dbReference type="Proteomes" id="UP000265140"/>
    </source>
</evidence>
<comment type="function">
    <text evidence="11">mRNA-binding protein required for maternal mRNA storage, translation and degradation during oocyte maturation. Probably promotes formation of some phase-separated membraneless compartment that stores maternal mRNAs in oocytes: acts by undergoing liquid-liquid phase separation upon binding to maternal mRNAs. Binds to the 3'-UTR of maternal mRNAs, inhibiting their translation.</text>
</comment>
<keyword evidence="15" id="KW-1185">Reference proteome</keyword>
<proteinExistence type="inferred from homology"/>
<dbReference type="GO" id="GO:0003729">
    <property type="term" value="F:mRNA binding"/>
    <property type="evidence" value="ECO:0007669"/>
    <property type="project" value="UniProtKB-ARBA"/>
</dbReference>
<dbReference type="GeneID" id="105006934"/>
<dbReference type="Pfam" id="PF13695">
    <property type="entry name" value="Zn_ribbon_3CxxC"/>
    <property type="match status" value="1"/>
</dbReference>
<feature type="domain" description="3CxxC-type" evidence="13">
    <location>
        <begin position="227"/>
        <end position="312"/>
    </location>
</feature>
<reference evidence="14" key="4">
    <citation type="submission" date="2025-09" db="UniProtKB">
        <authorList>
            <consortium name="Ensembl"/>
        </authorList>
    </citation>
    <scope>IDENTIFICATION</scope>
</reference>
<dbReference type="GO" id="GO:0036464">
    <property type="term" value="C:cytoplasmic ribonucleoprotein granule"/>
    <property type="evidence" value="ECO:0007669"/>
    <property type="project" value="UniProtKB-SubCell"/>
</dbReference>
<feature type="compositionally biased region" description="Basic and acidic residues" evidence="12">
    <location>
        <begin position="196"/>
        <end position="208"/>
    </location>
</feature>
<keyword evidence="3" id="KW-0963">Cytoplasm</keyword>
<keyword evidence="7" id="KW-0862">Zinc</keyword>
<name>A0A3P8XS28_ESOLU</name>
<keyword evidence="6" id="KW-0221">Differentiation</keyword>
<comment type="similarity">
    <text evidence="10">Belongs to the ZAR1 family.</text>
</comment>
<feature type="region of interest" description="Disordered" evidence="12">
    <location>
        <begin position="180"/>
        <end position="208"/>
    </location>
</feature>
<dbReference type="CTD" id="646799"/>
<gene>
    <name evidence="14" type="primary">ZAR1L</name>
</gene>
<dbReference type="RefSeq" id="XP_010863974.1">
    <property type="nucleotide sequence ID" value="XM_010865672.5"/>
</dbReference>
<evidence type="ECO:0000256" key="2">
    <source>
        <dbReference type="ARBA" id="ARBA00022473"/>
    </source>
</evidence>
<evidence type="ECO:0000256" key="11">
    <source>
        <dbReference type="ARBA" id="ARBA00049576"/>
    </source>
</evidence>
<dbReference type="SMART" id="SM01328">
    <property type="entry name" value="zf-3CxxC"/>
    <property type="match status" value="1"/>
</dbReference>
<accession>A0A3P8XS28</accession>
<dbReference type="GO" id="GO:0006412">
    <property type="term" value="P:translation"/>
    <property type="evidence" value="ECO:0007669"/>
    <property type="project" value="TreeGrafter"/>
</dbReference>
<evidence type="ECO:0000256" key="12">
    <source>
        <dbReference type="SAM" id="MobiDB-lite"/>
    </source>
</evidence>
<dbReference type="STRING" id="8010.ENSELUP00000006539"/>
<organism evidence="14 15">
    <name type="scientific">Esox lucius</name>
    <name type="common">Northern pike</name>
    <dbReference type="NCBI Taxonomy" id="8010"/>
    <lineage>
        <taxon>Eukaryota</taxon>
        <taxon>Metazoa</taxon>
        <taxon>Chordata</taxon>
        <taxon>Craniata</taxon>
        <taxon>Vertebrata</taxon>
        <taxon>Euteleostomi</taxon>
        <taxon>Actinopterygii</taxon>
        <taxon>Neopterygii</taxon>
        <taxon>Teleostei</taxon>
        <taxon>Protacanthopterygii</taxon>
        <taxon>Esociformes</taxon>
        <taxon>Esocidae</taxon>
        <taxon>Esox</taxon>
    </lineage>
</organism>
<evidence type="ECO:0000256" key="5">
    <source>
        <dbReference type="ARBA" id="ARBA00022771"/>
    </source>
</evidence>
<evidence type="ECO:0000256" key="6">
    <source>
        <dbReference type="ARBA" id="ARBA00022782"/>
    </source>
</evidence>
<dbReference type="Proteomes" id="UP000265140">
    <property type="component" value="Chromosome 7"/>
</dbReference>
<evidence type="ECO:0000256" key="4">
    <source>
        <dbReference type="ARBA" id="ARBA00022723"/>
    </source>
</evidence>
<dbReference type="Ensembl" id="ENSELUT00000008762.3">
    <property type="protein sequence ID" value="ENSELUP00000006539.1"/>
    <property type="gene ID" value="ENSELUG00000007403.3"/>
</dbReference>
<dbReference type="InterPro" id="IPR027377">
    <property type="entry name" value="ZAR1/RTP1-5-like_Znf-3CxxC"/>
</dbReference>
<dbReference type="OMA" id="KFSCGNI"/>
<dbReference type="PANTHER" id="PTHR31054:SF5">
    <property type="entry name" value="PROTEIN ZAR1-LIKE"/>
    <property type="match status" value="1"/>
</dbReference>
<evidence type="ECO:0000256" key="10">
    <source>
        <dbReference type="ARBA" id="ARBA00034699"/>
    </source>
</evidence>
<evidence type="ECO:0000256" key="7">
    <source>
        <dbReference type="ARBA" id="ARBA00022833"/>
    </source>
</evidence>